<protein>
    <submittedName>
        <fullName evidence="10">FtsX-like permease family protein</fullName>
    </submittedName>
</protein>
<sequence>MKLFLKLAIRNFFKKPIFNLLNLIGLSIGFISFFYIAEYIIFEVNYDKFNVDSKRIYRVGFNWGEVDEAGDNTSLYASNVPIMGPLLQQEIPEITHYTRLFDVVIARPFSVFTYQEGGEVKYSANEGKGFYADSSFFDIFSFEVLEGDPNLKAPNSLILTSSLAKKMFGNIPYNQMIGKLIEYDNLGEDNLSVEAIIADVPANSHIQFDFLVSYMTIKTNGPHYSKWWSQFHTYIKTTQPLVKGNLDDKMDAVLKLLYGEESTISIFLQPLEEIYLDSDLRAEIGPTGSRRQIYFLSIIAFLVLGMAWINYINLFSFRSSERANEVGIKKVLGSSQKRLIAQFFYESLLFNIVALIISLLFVWVTQSNFENLLNKNLSSVMPDYIGTILMVIVGLIFLSTLPSFYPAWLIAAKRPIDVLGTKFRTSKRNLIFQNTLIYLQFIISFLIITCTLVIERQIDFMKKQDTGMMLTNRISIKSPGNIDSLYFEKASVFVNEIKNNSDVIDASFSSSVPGEHLTTSGGIRLTSRTDVHGNNIFKIDVDENFINTYEIKLLEGRNFSSNISKEKENIIINEAALELLDLSSPSEAINERVIFMKNEYTIIGVISNYNHLSLRESFEPIFFSYNQSPFGYVTLQLDGYNYPNTLSQVKKKYEEIFPLNPFEYELSNAKFNKQYNDIEIFSSLVNIFSWIAIIISGMGLLALSAYKVQKHNKEIAIRKVFGANPQNILLRLFKGLGIEAIISSVIGGCISYMIMKKWLENFAFSVNIRMMDFIIPFIVLLVVIFLSIGYNCIKAVTLNPSKSLKEE</sequence>
<keyword evidence="2" id="KW-1003">Cell membrane</keyword>
<evidence type="ECO:0000259" key="9">
    <source>
        <dbReference type="Pfam" id="PF12704"/>
    </source>
</evidence>
<keyword evidence="5 7" id="KW-0472">Membrane</keyword>
<comment type="similarity">
    <text evidence="6">Belongs to the ABC-4 integral membrane protein family.</text>
</comment>
<evidence type="ECO:0000256" key="4">
    <source>
        <dbReference type="ARBA" id="ARBA00022989"/>
    </source>
</evidence>
<evidence type="ECO:0000256" key="1">
    <source>
        <dbReference type="ARBA" id="ARBA00004651"/>
    </source>
</evidence>
<name>A0A937FZY5_9BACT</name>
<feature type="transmembrane region" description="Helical" evidence="7">
    <location>
        <begin position="293"/>
        <end position="312"/>
    </location>
</feature>
<dbReference type="RefSeq" id="WP_202857103.1">
    <property type="nucleotide sequence ID" value="NZ_JAEUGD010000044.1"/>
</dbReference>
<dbReference type="Proteomes" id="UP000614216">
    <property type="component" value="Unassembled WGS sequence"/>
</dbReference>
<feature type="domain" description="ABC3 transporter permease C-terminal" evidence="8">
    <location>
        <begin position="686"/>
        <end position="800"/>
    </location>
</feature>
<keyword evidence="3 7" id="KW-0812">Transmembrane</keyword>
<comment type="caution">
    <text evidence="10">The sequence shown here is derived from an EMBL/GenBank/DDBJ whole genome shotgun (WGS) entry which is preliminary data.</text>
</comment>
<evidence type="ECO:0000313" key="11">
    <source>
        <dbReference type="Proteomes" id="UP000614216"/>
    </source>
</evidence>
<dbReference type="EMBL" id="JAEUGD010000044">
    <property type="protein sequence ID" value="MBL6447563.1"/>
    <property type="molecule type" value="Genomic_DNA"/>
</dbReference>
<feature type="transmembrane region" description="Helical" evidence="7">
    <location>
        <begin position="431"/>
        <end position="454"/>
    </location>
</feature>
<accession>A0A937FZY5</accession>
<evidence type="ECO:0000259" key="8">
    <source>
        <dbReference type="Pfam" id="PF02687"/>
    </source>
</evidence>
<dbReference type="GO" id="GO:0022857">
    <property type="term" value="F:transmembrane transporter activity"/>
    <property type="evidence" value="ECO:0007669"/>
    <property type="project" value="TreeGrafter"/>
</dbReference>
<evidence type="ECO:0000256" key="6">
    <source>
        <dbReference type="ARBA" id="ARBA00038076"/>
    </source>
</evidence>
<keyword evidence="11" id="KW-1185">Reference proteome</keyword>
<dbReference type="PANTHER" id="PTHR30572">
    <property type="entry name" value="MEMBRANE COMPONENT OF TRANSPORTER-RELATED"/>
    <property type="match status" value="1"/>
</dbReference>
<dbReference type="Pfam" id="PF02687">
    <property type="entry name" value="FtsX"/>
    <property type="match status" value="2"/>
</dbReference>
<feature type="transmembrane region" description="Helical" evidence="7">
    <location>
        <begin position="343"/>
        <end position="364"/>
    </location>
</feature>
<evidence type="ECO:0000256" key="5">
    <source>
        <dbReference type="ARBA" id="ARBA00023136"/>
    </source>
</evidence>
<feature type="domain" description="ABC3 transporter permease C-terminal" evidence="8">
    <location>
        <begin position="298"/>
        <end position="413"/>
    </location>
</feature>
<dbReference type="InterPro" id="IPR025857">
    <property type="entry name" value="MacB_PCD"/>
</dbReference>
<feature type="transmembrane region" description="Helical" evidence="7">
    <location>
        <begin position="384"/>
        <end position="410"/>
    </location>
</feature>
<proteinExistence type="inferred from homology"/>
<dbReference type="Pfam" id="PF12704">
    <property type="entry name" value="MacB_PCD"/>
    <property type="match status" value="1"/>
</dbReference>
<gene>
    <name evidence="10" type="ORF">JMN32_14690</name>
</gene>
<dbReference type="InterPro" id="IPR050250">
    <property type="entry name" value="Macrolide_Exporter_MacB"/>
</dbReference>
<dbReference type="GO" id="GO:0005886">
    <property type="term" value="C:plasma membrane"/>
    <property type="evidence" value="ECO:0007669"/>
    <property type="project" value="UniProtKB-SubCell"/>
</dbReference>
<evidence type="ECO:0000256" key="2">
    <source>
        <dbReference type="ARBA" id="ARBA00022475"/>
    </source>
</evidence>
<evidence type="ECO:0000256" key="3">
    <source>
        <dbReference type="ARBA" id="ARBA00022692"/>
    </source>
</evidence>
<reference evidence="10" key="1">
    <citation type="submission" date="2021-01" db="EMBL/GenBank/DDBJ databases">
        <title>Fulvivirga kasyanovii gen. nov., sp nov., a novel member of the phylum Bacteroidetes isolated from seawater in a mussel farm.</title>
        <authorList>
            <person name="Zhao L.-H."/>
            <person name="Wang Z.-J."/>
        </authorList>
    </citation>
    <scope>NUCLEOTIDE SEQUENCE</scope>
    <source>
        <strain evidence="10">29W222</strain>
    </source>
</reference>
<keyword evidence="4 7" id="KW-1133">Transmembrane helix</keyword>
<dbReference type="InterPro" id="IPR003838">
    <property type="entry name" value="ABC3_permease_C"/>
</dbReference>
<evidence type="ECO:0000256" key="7">
    <source>
        <dbReference type="SAM" id="Phobius"/>
    </source>
</evidence>
<feature type="domain" description="MacB-like periplasmic core" evidence="9">
    <location>
        <begin position="20"/>
        <end position="236"/>
    </location>
</feature>
<comment type="subcellular location">
    <subcellularLocation>
        <location evidence="1">Cell membrane</location>
        <topology evidence="1">Multi-pass membrane protein</topology>
    </subcellularLocation>
</comment>
<dbReference type="AlphaFoldDB" id="A0A937FZY5"/>
<feature type="transmembrane region" description="Helical" evidence="7">
    <location>
        <begin position="20"/>
        <end position="42"/>
    </location>
</feature>
<evidence type="ECO:0000313" key="10">
    <source>
        <dbReference type="EMBL" id="MBL6447563.1"/>
    </source>
</evidence>
<feature type="transmembrane region" description="Helical" evidence="7">
    <location>
        <begin position="774"/>
        <end position="793"/>
    </location>
</feature>
<feature type="transmembrane region" description="Helical" evidence="7">
    <location>
        <begin position="687"/>
        <end position="708"/>
    </location>
</feature>
<dbReference type="PANTHER" id="PTHR30572:SF4">
    <property type="entry name" value="ABC TRANSPORTER PERMEASE YTRF"/>
    <property type="match status" value="1"/>
</dbReference>
<organism evidence="10 11">
    <name type="scientific">Fulvivirga marina</name>
    <dbReference type="NCBI Taxonomy" id="2494733"/>
    <lineage>
        <taxon>Bacteria</taxon>
        <taxon>Pseudomonadati</taxon>
        <taxon>Bacteroidota</taxon>
        <taxon>Cytophagia</taxon>
        <taxon>Cytophagales</taxon>
        <taxon>Fulvivirgaceae</taxon>
        <taxon>Fulvivirga</taxon>
    </lineage>
</organism>
<feature type="transmembrane region" description="Helical" evidence="7">
    <location>
        <begin position="729"/>
        <end position="754"/>
    </location>
</feature>